<dbReference type="CDD" id="cd05374">
    <property type="entry name" value="17beta-HSD-like_SDR_c"/>
    <property type="match status" value="1"/>
</dbReference>
<dbReference type="EC" id="1.1.1.175" evidence="3"/>
<evidence type="ECO:0000256" key="3">
    <source>
        <dbReference type="ARBA" id="ARBA00066641"/>
    </source>
</evidence>
<dbReference type="InterPro" id="IPR002347">
    <property type="entry name" value="SDR_fam"/>
</dbReference>
<dbReference type="NCBIfam" id="NF004823">
    <property type="entry name" value="PRK06179.1"/>
    <property type="match status" value="1"/>
</dbReference>
<dbReference type="AlphaFoldDB" id="A0A6I6MRS9"/>
<keyword evidence="7" id="KW-1185">Reference proteome</keyword>
<dbReference type="Pfam" id="PF00106">
    <property type="entry name" value="adh_short"/>
    <property type="match status" value="1"/>
</dbReference>
<dbReference type="PRINTS" id="PR00081">
    <property type="entry name" value="GDHRDH"/>
</dbReference>
<keyword evidence="2 6" id="KW-0560">Oxidoreductase</keyword>
<dbReference type="PANTHER" id="PTHR43976:SF16">
    <property type="entry name" value="SHORT-CHAIN DEHYDROGENASE_REDUCTASE FAMILY PROTEIN"/>
    <property type="match status" value="1"/>
</dbReference>
<evidence type="ECO:0000313" key="6">
    <source>
        <dbReference type="EMBL" id="QGZ96126.1"/>
    </source>
</evidence>
<dbReference type="PANTHER" id="PTHR43976">
    <property type="entry name" value="SHORT CHAIN DEHYDROGENASE"/>
    <property type="match status" value="1"/>
</dbReference>
<accession>A0A6I6MRS9</accession>
<evidence type="ECO:0000256" key="1">
    <source>
        <dbReference type="ARBA" id="ARBA00006484"/>
    </source>
</evidence>
<dbReference type="FunFam" id="3.40.50.720:FF:000084">
    <property type="entry name" value="Short-chain dehydrogenase reductase"/>
    <property type="match status" value="1"/>
</dbReference>
<dbReference type="InterPro" id="IPR051911">
    <property type="entry name" value="SDR_oxidoreductase"/>
</dbReference>
<gene>
    <name evidence="6" type="primary">fabG_6</name>
    <name evidence="6" type="ORF">DSM104635_02984</name>
</gene>
<sequence length="271" mass="29039">MKRNSGKTAIVTGASSGIGRASAEALAKAGFTVFGTSRRTTSKGPSGVIMLTGDVTDDASVAAVVKSVIDETGRIDLLVNNAGSGLSGGAEEFSTEEAKALFDVNVFGIARMTRAVLPTMRAQGQGRIVNISSVLGLVPTPYMALYSATKFAVEGYSESLDHEVREFGIRVVLVEPGFTNTSFEQNRTLPDQPMPLYDRARAKVDAYFRKLAATGDSAELVADVVLKAAQDRSPKTRYLAGKNAHQLNMLRRLMPAQLFDMSLRKEMSLPV</sequence>
<dbReference type="SUPFAM" id="SSF51735">
    <property type="entry name" value="NAD(P)-binding Rossmann-fold domains"/>
    <property type="match status" value="1"/>
</dbReference>
<dbReference type="EMBL" id="CP047045">
    <property type="protein sequence ID" value="QGZ96126.1"/>
    <property type="molecule type" value="Genomic_DNA"/>
</dbReference>
<evidence type="ECO:0000256" key="5">
    <source>
        <dbReference type="RuleBase" id="RU000363"/>
    </source>
</evidence>
<dbReference type="Gene3D" id="3.40.50.720">
    <property type="entry name" value="NAD(P)-binding Rossmann-like Domain"/>
    <property type="match status" value="1"/>
</dbReference>
<dbReference type="PRINTS" id="PR00080">
    <property type="entry name" value="SDRFAMILY"/>
</dbReference>
<evidence type="ECO:0000313" key="7">
    <source>
        <dbReference type="Proteomes" id="UP000431269"/>
    </source>
</evidence>
<comment type="similarity">
    <text evidence="1 5">Belongs to the short-chain dehydrogenases/reductases (SDR) family.</text>
</comment>
<protein>
    <recommendedName>
        <fullName evidence="4">D-xylose 1-dehydrogenase</fullName>
        <ecNumber evidence="3">1.1.1.175</ecNumber>
    </recommendedName>
</protein>
<dbReference type="GO" id="GO:0047838">
    <property type="term" value="F:D-xylose 1-dehydrogenase (NAD+) activity"/>
    <property type="evidence" value="ECO:0007669"/>
    <property type="project" value="UniProtKB-EC"/>
</dbReference>
<evidence type="ECO:0000256" key="2">
    <source>
        <dbReference type="ARBA" id="ARBA00023002"/>
    </source>
</evidence>
<dbReference type="InterPro" id="IPR036291">
    <property type="entry name" value="NAD(P)-bd_dom_sf"/>
</dbReference>
<dbReference type="KEGG" id="tsv:DSM104635_02984"/>
<proteinExistence type="inferred from homology"/>
<dbReference type="Proteomes" id="UP000431269">
    <property type="component" value="Chromosome"/>
</dbReference>
<name>A0A6I6MRS9_9CAUL</name>
<reference evidence="7" key="1">
    <citation type="submission" date="2019-12" db="EMBL/GenBank/DDBJ databases">
        <title>Complete genome of Terracaulis silvestris 0127_4.</title>
        <authorList>
            <person name="Vieira S."/>
            <person name="Riedel T."/>
            <person name="Sproer C."/>
            <person name="Pascual J."/>
            <person name="Boedeker C."/>
            <person name="Overmann J."/>
        </authorList>
    </citation>
    <scope>NUCLEOTIDE SEQUENCE [LARGE SCALE GENOMIC DNA]</scope>
    <source>
        <strain evidence="7">0127_4</strain>
    </source>
</reference>
<evidence type="ECO:0000256" key="4">
    <source>
        <dbReference type="ARBA" id="ARBA00069939"/>
    </source>
</evidence>
<organism evidence="6 7">
    <name type="scientific">Terricaulis silvestris</name>
    <dbReference type="NCBI Taxonomy" id="2686094"/>
    <lineage>
        <taxon>Bacteria</taxon>
        <taxon>Pseudomonadati</taxon>
        <taxon>Pseudomonadota</taxon>
        <taxon>Alphaproteobacteria</taxon>
        <taxon>Caulobacterales</taxon>
        <taxon>Caulobacteraceae</taxon>
        <taxon>Terricaulis</taxon>
    </lineage>
</organism>